<dbReference type="OrthoDB" id="8963340at2759"/>
<dbReference type="PROSITE" id="PS50108">
    <property type="entry name" value="CRIB"/>
    <property type="match status" value="1"/>
</dbReference>
<name>A0A4S4LUB7_9AGAM</name>
<accession>A0A4S4LUB7</accession>
<feature type="domain" description="CRIB" evidence="3">
    <location>
        <begin position="176"/>
        <end position="191"/>
    </location>
</feature>
<gene>
    <name evidence="5" type="ORF">EW146_g4527</name>
</gene>
<keyword evidence="6" id="KW-1185">Reference proteome</keyword>
<dbReference type="FunFam" id="2.30.29.30:FF:000281">
    <property type="entry name" value="Actin associated protein"/>
    <property type="match status" value="1"/>
</dbReference>
<evidence type="ECO:0000256" key="1">
    <source>
        <dbReference type="ARBA" id="ARBA00022553"/>
    </source>
</evidence>
<reference evidence="5 6" key="1">
    <citation type="submission" date="2019-02" db="EMBL/GenBank/DDBJ databases">
        <title>Genome sequencing of the rare red list fungi Bondarzewia mesenterica.</title>
        <authorList>
            <person name="Buettner E."/>
            <person name="Kellner H."/>
        </authorList>
    </citation>
    <scope>NUCLEOTIDE SEQUENCE [LARGE SCALE GENOMIC DNA]</scope>
    <source>
        <strain evidence="5 6">DSM 108281</strain>
    </source>
</reference>
<evidence type="ECO:0000313" key="6">
    <source>
        <dbReference type="Proteomes" id="UP000310158"/>
    </source>
</evidence>
<keyword evidence="1" id="KW-0597">Phosphoprotein</keyword>
<dbReference type="PRINTS" id="PR01217">
    <property type="entry name" value="PRICHEXTENSN"/>
</dbReference>
<feature type="domain" description="WH1" evidence="4">
    <location>
        <begin position="19"/>
        <end position="130"/>
    </location>
</feature>
<evidence type="ECO:0000259" key="3">
    <source>
        <dbReference type="PROSITE" id="PS50108"/>
    </source>
</evidence>
<dbReference type="InterPro" id="IPR011993">
    <property type="entry name" value="PH-like_dom_sf"/>
</dbReference>
<dbReference type="SMART" id="SM00461">
    <property type="entry name" value="WH1"/>
    <property type="match status" value="1"/>
</dbReference>
<proteinExistence type="predicted"/>
<dbReference type="AlphaFoldDB" id="A0A4S4LUB7"/>
<feature type="compositionally biased region" description="Pro residues" evidence="2">
    <location>
        <begin position="280"/>
        <end position="389"/>
    </location>
</feature>
<feature type="region of interest" description="Disordered" evidence="2">
    <location>
        <begin position="153"/>
        <end position="176"/>
    </location>
</feature>
<dbReference type="PROSITE" id="PS50229">
    <property type="entry name" value="WH1"/>
    <property type="match status" value="1"/>
</dbReference>
<dbReference type="GO" id="GO:0007015">
    <property type="term" value="P:actin filament organization"/>
    <property type="evidence" value="ECO:0007669"/>
    <property type="project" value="UniProtKB-ARBA"/>
</dbReference>
<dbReference type="GO" id="GO:0030479">
    <property type="term" value="C:actin cortical patch"/>
    <property type="evidence" value="ECO:0007669"/>
    <property type="project" value="UniProtKB-ARBA"/>
</dbReference>
<comment type="caution">
    <text evidence="5">The sequence shown here is derived from an EMBL/GenBank/DDBJ whole genome shotgun (WGS) entry which is preliminary data.</text>
</comment>
<feature type="region of interest" description="Disordered" evidence="2">
    <location>
        <begin position="237"/>
        <end position="389"/>
    </location>
</feature>
<dbReference type="InterPro" id="IPR033927">
    <property type="entry name" value="WASPfam_EVH1"/>
</dbReference>
<sequence>MPFQSTLTSDDKIKIKSSIPASSNKIHTAALARIYFAHPDPNSWSYGGLQGAVVFAQDDMKNALFLRMVDLVGTRGVIWEHELYEGFEYLQDRPFFHSFAGDQCMIGLVFVDESEAKNFFKKVTNTSKKDVKGPFAVFMSVFVLADLSPSAKTVKSGSTKKKSSNKPGGKIDKSLISRPTEGSFVHVAHMGYDAEKGFISSGVDPSWTTFLTDLQSHGVDQDLIADNMDFIKEFVRDAQKQKAAPPPVPAPKKKKPPPPAPRRNMAGHGQQDSTSSVPVPATPPPPPAAPTPPPPRAPPPSRSAPPPAAPPPPPPTPPTRAPNAPPPPPSRPPAAPPRGPHPPSRPPAPPTAPPPPPTAPPPPPTAPPTPPTAPPIPPTAPPTPPTAPP</sequence>
<dbReference type="SUPFAM" id="SSF50729">
    <property type="entry name" value="PH domain-like"/>
    <property type="match status" value="1"/>
</dbReference>
<feature type="non-terminal residue" evidence="5">
    <location>
        <position position="389"/>
    </location>
</feature>
<protein>
    <recommendedName>
        <fullName evidence="7">WH1 domain-containing protein</fullName>
    </recommendedName>
</protein>
<evidence type="ECO:0000313" key="5">
    <source>
        <dbReference type="EMBL" id="THH16064.1"/>
    </source>
</evidence>
<dbReference type="Proteomes" id="UP000310158">
    <property type="component" value="Unassembled WGS sequence"/>
</dbReference>
<dbReference type="Gene3D" id="2.30.29.30">
    <property type="entry name" value="Pleckstrin-homology domain (PH domain)/Phosphotyrosine-binding domain (PTB)"/>
    <property type="match status" value="1"/>
</dbReference>
<dbReference type="EMBL" id="SGPL01000176">
    <property type="protein sequence ID" value="THH16064.1"/>
    <property type="molecule type" value="Genomic_DNA"/>
</dbReference>
<dbReference type="InterPro" id="IPR036936">
    <property type="entry name" value="CRIB_dom_sf"/>
</dbReference>
<dbReference type="Pfam" id="PF00786">
    <property type="entry name" value="PBD"/>
    <property type="match status" value="1"/>
</dbReference>
<evidence type="ECO:0000256" key="2">
    <source>
        <dbReference type="SAM" id="MobiDB-lite"/>
    </source>
</evidence>
<evidence type="ECO:0008006" key="7">
    <source>
        <dbReference type="Google" id="ProtNLM"/>
    </source>
</evidence>
<dbReference type="GO" id="GO:0008092">
    <property type="term" value="F:cytoskeletal protein binding"/>
    <property type="evidence" value="ECO:0007669"/>
    <property type="project" value="UniProtKB-ARBA"/>
</dbReference>
<dbReference type="Pfam" id="PF00568">
    <property type="entry name" value="WH1"/>
    <property type="match status" value="1"/>
</dbReference>
<dbReference type="InterPro" id="IPR000095">
    <property type="entry name" value="CRIB_dom"/>
</dbReference>
<dbReference type="Gene3D" id="3.90.810.10">
    <property type="entry name" value="CRIB domain"/>
    <property type="match status" value="1"/>
</dbReference>
<organism evidence="5 6">
    <name type="scientific">Bondarzewia mesenterica</name>
    <dbReference type="NCBI Taxonomy" id="1095465"/>
    <lineage>
        <taxon>Eukaryota</taxon>
        <taxon>Fungi</taxon>
        <taxon>Dikarya</taxon>
        <taxon>Basidiomycota</taxon>
        <taxon>Agaricomycotina</taxon>
        <taxon>Agaricomycetes</taxon>
        <taxon>Russulales</taxon>
        <taxon>Bondarzewiaceae</taxon>
        <taxon>Bondarzewia</taxon>
    </lineage>
</organism>
<evidence type="ECO:0000259" key="4">
    <source>
        <dbReference type="PROSITE" id="PS50229"/>
    </source>
</evidence>
<dbReference type="CDD" id="cd01205">
    <property type="entry name" value="EVH1_WASP-like"/>
    <property type="match status" value="1"/>
</dbReference>
<dbReference type="GO" id="GO:0071933">
    <property type="term" value="F:Arp2/3 complex binding"/>
    <property type="evidence" value="ECO:0007669"/>
    <property type="project" value="UniProtKB-ARBA"/>
</dbReference>
<dbReference type="InterPro" id="IPR000697">
    <property type="entry name" value="WH1/EVH1_dom"/>
</dbReference>